<evidence type="ECO:0000259" key="1">
    <source>
        <dbReference type="PROSITE" id="PS50011"/>
    </source>
</evidence>
<protein>
    <recommendedName>
        <fullName evidence="1">Protein kinase domain-containing protein</fullName>
    </recommendedName>
</protein>
<dbReference type="GO" id="GO:0004674">
    <property type="term" value="F:protein serine/threonine kinase activity"/>
    <property type="evidence" value="ECO:0007669"/>
    <property type="project" value="TreeGrafter"/>
</dbReference>
<dbReference type="SMART" id="SM00220">
    <property type="entry name" value="S_TKc"/>
    <property type="match status" value="1"/>
</dbReference>
<dbReference type="PROSITE" id="PS00108">
    <property type="entry name" value="PROTEIN_KINASE_ST"/>
    <property type="match status" value="1"/>
</dbReference>
<dbReference type="OrthoDB" id="409548at2759"/>
<accession>A0A812UKP1</accession>
<comment type="caution">
    <text evidence="2">The sequence shown here is derived from an EMBL/GenBank/DDBJ whole genome shotgun (WGS) entry which is preliminary data.</text>
</comment>
<dbReference type="InterPro" id="IPR000719">
    <property type="entry name" value="Prot_kinase_dom"/>
</dbReference>
<evidence type="ECO:0000313" key="2">
    <source>
        <dbReference type="EMBL" id="CAE7568631.1"/>
    </source>
</evidence>
<reference evidence="2" key="1">
    <citation type="submission" date="2021-02" db="EMBL/GenBank/DDBJ databases">
        <authorList>
            <person name="Dougan E. K."/>
            <person name="Rhodes N."/>
            <person name="Thang M."/>
            <person name="Chan C."/>
        </authorList>
    </citation>
    <scope>NUCLEOTIDE SEQUENCE</scope>
</reference>
<dbReference type="Pfam" id="PF00069">
    <property type="entry name" value="Pkinase"/>
    <property type="match status" value="1"/>
</dbReference>
<dbReference type="PANTHER" id="PTHR24359:SF1">
    <property type="entry name" value="INHIBITOR OF NUCLEAR FACTOR KAPPA-B KINASE EPSILON SUBUNIT HOMOLOG 1-RELATED"/>
    <property type="match status" value="1"/>
</dbReference>
<organism evidence="2 3">
    <name type="scientific">Symbiodinium natans</name>
    <dbReference type="NCBI Taxonomy" id="878477"/>
    <lineage>
        <taxon>Eukaryota</taxon>
        <taxon>Sar</taxon>
        <taxon>Alveolata</taxon>
        <taxon>Dinophyceae</taxon>
        <taxon>Suessiales</taxon>
        <taxon>Symbiodiniaceae</taxon>
        <taxon>Symbiodinium</taxon>
    </lineage>
</organism>
<dbReference type="PANTHER" id="PTHR24359">
    <property type="entry name" value="SERINE/THREONINE-PROTEIN KINASE SBK1"/>
    <property type="match status" value="1"/>
</dbReference>
<dbReference type="InterPro" id="IPR011009">
    <property type="entry name" value="Kinase-like_dom_sf"/>
</dbReference>
<proteinExistence type="predicted"/>
<dbReference type="EMBL" id="CAJNDS010002704">
    <property type="protein sequence ID" value="CAE7568631.1"/>
    <property type="molecule type" value="Genomic_DNA"/>
</dbReference>
<dbReference type="AlphaFoldDB" id="A0A812UKP1"/>
<dbReference type="InterPro" id="IPR008271">
    <property type="entry name" value="Ser/Thr_kinase_AS"/>
</dbReference>
<keyword evidence="3" id="KW-1185">Reference proteome</keyword>
<name>A0A812UKP1_9DINO</name>
<dbReference type="Gene3D" id="1.10.510.10">
    <property type="entry name" value="Transferase(Phosphotransferase) domain 1"/>
    <property type="match status" value="1"/>
</dbReference>
<feature type="domain" description="Protein kinase" evidence="1">
    <location>
        <begin position="102"/>
        <end position="384"/>
    </location>
</feature>
<sequence>MCSCKEEAGLFRVRVESSTGIQIVGWKLEATFREVTELVKKFLADNDWENEECDFTFEHSGNNVELNAGSMTTLLKLPEEKRMVKVTVHQRLLVYSSRGKETFGVVKLGHGGTASVFQHPDELLALKVVSMRGKRSKAKVACDASALAMRTEIDLHKEMSRQLSGVIKYHCDAEVKWPGVDKIPGFFMERAWDSLSALKEPAEWADAMFFMLTEVGPTLHGLHLLGVYHNDIKPSNLLLAAQPIPTKSCDDRPVTQLMCIKIADFGSAVQHGGYAPSWTDMYAHPELKEHAAGVRPYPKACAEYDWYSFGQSMFLPLPRAGGCVLQRWLCNWETFCSQELKPFVPLIFSVGCILKDDHPAIGALCAQVSCGMTQKERELLHCFAESPEGGSVKFALTEDLQRRSVASLQVSLRSGASSNVSVDSVTIRDDDFKFFRLHAECWAAQHGLDYRSLAAAGILHQLSHYQERETCAAPQSPAGSLDGQQIHLRKLQSSVLTRLRALLEEGSWLGEEAGDEDIFQSFSELTDSTALLMSSDSVQAPLTLTLVTPENVFRSLSFSSYLIIRDHLSFQFPAAVSMSMLRTGTVTSVFLAALKPPEEILRTRAKTAAAAVWATLRLRTGTGSQTFLEATWEEMAAEVLHRLKNPEQFPMGPEPEITVPAVPDMSAPWKKWGPVPCDASQLTAAKVLQAWVDGFHTSFSRHELVEDRYVFKWAKDYFNWHGYNFVMVHTERNPTPLHAQDLEVDELEVPKGSFGSRCFWMCAAPGTVRFQVRIDGLQGHASRKFAPWGVWNGQEDGDIVSFG</sequence>
<dbReference type="PROSITE" id="PS50011">
    <property type="entry name" value="PROTEIN_KINASE_DOM"/>
    <property type="match status" value="1"/>
</dbReference>
<dbReference type="Proteomes" id="UP000604046">
    <property type="component" value="Unassembled WGS sequence"/>
</dbReference>
<evidence type="ECO:0000313" key="3">
    <source>
        <dbReference type="Proteomes" id="UP000604046"/>
    </source>
</evidence>
<gene>
    <name evidence="2" type="ORF">SNAT2548_LOCUS32304</name>
</gene>
<dbReference type="GO" id="GO:0005524">
    <property type="term" value="F:ATP binding"/>
    <property type="evidence" value="ECO:0007669"/>
    <property type="project" value="InterPro"/>
</dbReference>
<dbReference type="SUPFAM" id="SSF56112">
    <property type="entry name" value="Protein kinase-like (PK-like)"/>
    <property type="match status" value="1"/>
</dbReference>